<evidence type="ECO:0000256" key="5">
    <source>
        <dbReference type="SAM" id="Phobius"/>
    </source>
</evidence>
<dbReference type="GO" id="GO:0046872">
    <property type="term" value="F:metal ion binding"/>
    <property type="evidence" value="ECO:0007669"/>
    <property type="project" value="UniProtKB-KW"/>
</dbReference>
<dbReference type="InterPro" id="IPR002495">
    <property type="entry name" value="Glyco_trans_8"/>
</dbReference>
<dbReference type="Gene3D" id="3.90.550.10">
    <property type="entry name" value="Spore Coat Polysaccharide Biosynthesis Protein SpsA, Chain A"/>
    <property type="match status" value="1"/>
</dbReference>
<feature type="transmembrane region" description="Helical" evidence="5">
    <location>
        <begin position="12"/>
        <end position="30"/>
    </location>
</feature>
<evidence type="ECO:0008006" key="8">
    <source>
        <dbReference type="Google" id="ProtNLM"/>
    </source>
</evidence>
<dbReference type="PANTHER" id="PTHR13778">
    <property type="entry name" value="GLYCOSYLTRANSFERASE 8 DOMAIN-CONTAINING PROTEIN"/>
    <property type="match status" value="1"/>
</dbReference>
<dbReference type="GO" id="GO:0005794">
    <property type="term" value="C:Golgi apparatus"/>
    <property type="evidence" value="ECO:0007669"/>
    <property type="project" value="TreeGrafter"/>
</dbReference>
<sequence length="378" mass="43144">MIFEMGILSARKVGVLLALFWMGALCYFWLPNHIPDFLDLRSKSSVRSRHDVLPRLDNSGPVANQIRMQQLNLSSGHNVTGVIHVCITSDGNTLGGMVALINSIVRNTKHHVKFHLVTDEDSVNHLGDWIKSSPLREIDYEVKGFPESWVSGKIRIRGGRLELGSPLNYARYYLPRLFPNLKEKIVFIDDDCIVQGDIMELYNTEIKGGDLAAFSEDCKGMNKRLSRLANVYAEFLDFKNKHVQERNISPTACSFNTGVFVTDLANWHKENITGQLEYWMELNTREEVYGNEQGGGGSQPPMMLVFYNRISPIDSMWHVRFLGWTSGTSYSKSFISHAKLLHWNGKFKPWGRVAQHSDVWDRYFLSDPSGKFKPIRRG</sequence>
<accession>A0A3S1AZY7</accession>
<evidence type="ECO:0000256" key="3">
    <source>
        <dbReference type="ARBA" id="ARBA00022679"/>
    </source>
</evidence>
<keyword evidence="5" id="KW-1133">Transmembrane helix</keyword>
<protein>
    <recommendedName>
        <fullName evidence="8">Glycosyltransferase 8 domain-containing protein 1</fullName>
    </recommendedName>
</protein>
<name>A0A3S1AZY7_ELYCH</name>
<gene>
    <name evidence="6" type="ORF">EGW08_015748</name>
</gene>
<keyword evidence="5" id="KW-0812">Transmembrane</keyword>
<evidence type="ECO:0000256" key="1">
    <source>
        <dbReference type="ARBA" id="ARBA00006351"/>
    </source>
</evidence>
<keyword evidence="5" id="KW-0472">Membrane</keyword>
<dbReference type="STRING" id="188477.A0A3S1AZY7"/>
<proteinExistence type="inferred from homology"/>
<dbReference type="Pfam" id="PF01501">
    <property type="entry name" value="Glyco_transf_8"/>
    <property type="match status" value="1"/>
</dbReference>
<dbReference type="InterPro" id="IPR050748">
    <property type="entry name" value="Glycosyltrans_8_dom-fam"/>
</dbReference>
<comment type="similarity">
    <text evidence="1">Belongs to the glycosyltransferase 8 family.</text>
</comment>
<organism evidence="6 7">
    <name type="scientific">Elysia chlorotica</name>
    <name type="common">Eastern emerald elysia</name>
    <name type="synonym">Sea slug</name>
    <dbReference type="NCBI Taxonomy" id="188477"/>
    <lineage>
        <taxon>Eukaryota</taxon>
        <taxon>Metazoa</taxon>
        <taxon>Spiralia</taxon>
        <taxon>Lophotrochozoa</taxon>
        <taxon>Mollusca</taxon>
        <taxon>Gastropoda</taxon>
        <taxon>Heterobranchia</taxon>
        <taxon>Euthyneura</taxon>
        <taxon>Panpulmonata</taxon>
        <taxon>Sacoglossa</taxon>
        <taxon>Placobranchoidea</taxon>
        <taxon>Plakobranchidae</taxon>
        <taxon>Elysia</taxon>
    </lineage>
</organism>
<evidence type="ECO:0000313" key="7">
    <source>
        <dbReference type="Proteomes" id="UP000271974"/>
    </source>
</evidence>
<keyword evidence="4" id="KW-0479">Metal-binding</keyword>
<evidence type="ECO:0000256" key="2">
    <source>
        <dbReference type="ARBA" id="ARBA00022676"/>
    </source>
</evidence>
<dbReference type="GO" id="GO:0016757">
    <property type="term" value="F:glycosyltransferase activity"/>
    <property type="evidence" value="ECO:0007669"/>
    <property type="project" value="UniProtKB-KW"/>
</dbReference>
<dbReference type="OrthoDB" id="411524at2759"/>
<dbReference type="InterPro" id="IPR029044">
    <property type="entry name" value="Nucleotide-diphossugar_trans"/>
</dbReference>
<dbReference type="Proteomes" id="UP000271974">
    <property type="component" value="Unassembled WGS sequence"/>
</dbReference>
<dbReference type="EMBL" id="RQTK01000658">
    <property type="protein sequence ID" value="RUS76494.1"/>
    <property type="molecule type" value="Genomic_DNA"/>
</dbReference>
<keyword evidence="2" id="KW-0328">Glycosyltransferase</keyword>
<reference evidence="6 7" key="1">
    <citation type="submission" date="2019-01" db="EMBL/GenBank/DDBJ databases">
        <title>A draft genome assembly of the solar-powered sea slug Elysia chlorotica.</title>
        <authorList>
            <person name="Cai H."/>
            <person name="Li Q."/>
            <person name="Fang X."/>
            <person name="Li J."/>
            <person name="Curtis N.E."/>
            <person name="Altenburger A."/>
            <person name="Shibata T."/>
            <person name="Feng M."/>
            <person name="Maeda T."/>
            <person name="Schwartz J.A."/>
            <person name="Shigenobu S."/>
            <person name="Lundholm N."/>
            <person name="Nishiyama T."/>
            <person name="Yang H."/>
            <person name="Hasebe M."/>
            <person name="Li S."/>
            <person name="Pierce S.K."/>
            <person name="Wang J."/>
        </authorList>
    </citation>
    <scope>NUCLEOTIDE SEQUENCE [LARGE SCALE GENOMIC DNA]</scope>
    <source>
        <strain evidence="6">EC2010</strain>
        <tissue evidence="6">Whole organism of an adult</tissue>
    </source>
</reference>
<evidence type="ECO:0000256" key="4">
    <source>
        <dbReference type="ARBA" id="ARBA00022723"/>
    </source>
</evidence>
<evidence type="ECO:0000313" key="6">
    <source>
        <dbReference type="EMBL" id="RUS76494.1"/>
    </source>
</evidence>
<keyword evidence="7" id="KW-1185">Reference proteome</keyword>
<dbReference type="SUPFAM" id="SSF53448">
    <property type="entry name" value="Nucleotide-diphospho-sugar transferases"/>
    <property type="match status" value="1"/>
</dbReference>
<keyword evidence="3" id="KW-0808">Transferase</keyword>
<dbReference type="PANTHER" id="PTHR13778:SF47">
    <property type="entry name" value="LIPOPOLYSACCHARIDE 1,3-GALACTOSYLTRANSFERASE"/>
    <property type="match status" value="1"/>
</dbReference>
<dbReference type="AlphaFoldDB" id="A0A3S1AZY7"/>
<comment type="caution">
    <text evidence="6">The sequence shown here is derived from an EMBL/GenBank/DDBJ whole genome shotgun (WGS) entry which is preliminary data.</text>
</comment>